<protein>
    <recommendedName>
        <fullName evidence="4">Dihydroxy-acid dehydratase</fullName>
    </recommendedName>
</protein>
<feature type="chain" id="PRO_5009301855" description="Dihydroxy-acid dehydratase" evidence="1">
    <location>
        <begin position="17"/>
        <end position="216"/>
    </location>
</feature>
<accession>A0A1I1U2L9</accession>
<name>A0A1I1U2L9_9RHOB</name>
<evidence type="ECO:0000256" key="1">
    <source>
        <dbReference type="SAM" id="SignalP"/>
    </source>
</evidence>
<dbReference type="PROSITE" id="PS51257">
    <property type="entry name" value="PROKAR_LIPOPROTEIN"/>
    <property type="match status" value="1"/>
</dbReference>
<organism evidence="2 3">
    <name type="scientific">Roseivivax sediminis</name>
    <dbReference type="NCBI Taxonomy" id="936889"/>
    <lineage>
        <taxon>Bacteria</taxon>
        <taxon>Pseudomonadati</taxon>
        <taxon>Pseudomonadota</taxon>
        <taxon>Alphaproteobacteria</taxon>
        <taxon>Rhodobacterales</taxon>
        <taxon>Roseobacteraceae</taxon>
        <taxon>Roseivivax</taxon>
    </lineage>
</organism>
<dbReference type="EMBL" id="FOMS01000002">
    <property type="protein sequence ID" value="SFD65019.1"/>
    <property type="molecule type" value="Genomic_DNA"/>
</dbReference>
<keyword evidence="3" id="KW-1185">Reference proteome</keyword>
<proteinExistence type="predicted"/>
<evidence type="ECO:0000313" key="2">
    <source>
        <dbReference type="EMBL" id="SFD65019.1"/>
    </source>
</evidence>
<evidence type="ECO:0008006" key="4">
    <source>
        <dbReference type="Google" id="ProtNLM"/>
    </source>
</evidence>
<keyword evidence="1" id="KW-0732">Signal</keyword>
<dbReference type="RefSeq" id="WP_223162938.1">
    <property type="nucleotide sequence ID" value="NZ_FOMS01000002.1"/>
</dbReference>
<gene>
    <name evidence="2" type="ORF">SAMN04515678_102117</name>
</gene>
<evidence type="ECO:0000313" key="3">
    <source>
        <dbReference type="Proteomes" id="UP000325289"/>
    </source>
</evidence>
<dbReference type="AlphaFoldDB" id="A0A1I1U2L9"/>
<dbReference type="Proteomes" id="UP000325289">
    <property type="component" value="Unassembled WGS sequence"/>
</dbReference>
<feature type="signal peptide" evidence="1">
    <location>
        <begin position="1"/>
        <end position="16"/>
    </location>
</feature>
<sequence>MAMRVALAACLALALAACEVPEGGELRFAPGAGAGISAGRDALTGEEEAAPIRAVEMAGGAVVVAGPRGYCIDPETVSARGGGGFAMLASCRILAGSGPAVAPALITVTVGARERAPVLPDPATLARLVGGPAASAETSEGFVSLQIQEGGDTVLAGGDGRYWRGAFLQGPRLVSLALYAPEGSRLAGAPGRALLAEVRRAIAAASPETGTLPGGG</sequence>
<reference evidence="2 3" key="1">
    <citation type="submission" date="2016-10" db="EMBL/GenBank/DDBJ databases">
        <authorList>
            <person name="Varghese N."/>
            <person name="Submissions S."/>
        </authorList>
    </citation>
    <scope>NUCLEOTIDE SEQUENCE [LARGE SCALE GENOMIC DNA]</scope>
    <source>
        <strain evidence="3">YIM D21,KCTC 23444,ACCC 10710</strain>
    </source>
</reference>